<accession>A0A250F9G0</accession>
<protein>
    <submittedName>
        <fullName evidence="1">Uncharacterized protein</fullName>
    </submittedName>
</protein>
<dbReference type="EMBL" id="CP022383">
    <property type="protein sequence ID" value="ATA80688.1"/>
    <property type="molecule type" value="Genomic_DNA"/>
</dbReference>
<proteinExistence type="predicted"/>
<dbReference type="RefSeq" id="WP_095902340.1">
    <property type="nucleotide sequence ID" value="NZ_CAUOZK010000018.1"/>
</dbReference>
<organism evidence="1 2">
    <name type="scientific">Capnocytophaga sputigena</name>
    <dbReference type="NCBI Taxonomy" id="1019"/>
    <lineage>
        <taxon>Bacteria</taxon>
        <taxon>Pseudomonadati</taxon>
        <taxon>Bacteroidota</taxon>
        <taxon>Flavobacteriia</taxon>
        <taxon>Flavobacteriales</taxon>
        <taxon>Flavobacteriaceae</taxon>
        <taxon>Capnocytophaga</taxon>
    </lineage>
</organism>
<dbReference type="Proteomes" id="UP000217334">
    <property type="component" value="Chromosome"/>
</dbReference>
<evidence type="ECO:0000313" key="2">
    <source>
        <dbReference type="Proteomes" id="UP000217334"/>
    </source>
</evidence>
<reference evidence="2" key="1">
    <citation type="submission" date="2017-06" db="EMBL/GenBank/DDBJ databases">
        <title>Capnocytophaga spp. assemblies.</title>
        <authorList>
            <person name="Gulvik C.A."/>
        </authorList>
    </citation>
    <scope>NUCLEOTIDE SEQUENCE [LARGE SCALE GENOMIC DNA]</scope>
    <source>
        <strain evidence="2">H4486</strain>
    </source>
</reference>
<name>A0A250F9G0_CAPSP</name>
<dbReference type="AlphaFoldDB" id="A0A250F9G0"/>
<evidence type="ECO:0000313" key="1">
    <source>
        <dbReference type="EMBL" id="ATA80688.1"/>
    </source>
</evidence>
<sequence>MKPLQLSDFTVDPENENIHYATFSNKGFIIEVELVHENWDFNKVFELCTSVFENFDQLDNKAKSFLATIQVKIINEQEELKKNNLVVIEEDFKELMTIAKIEIYDQKIELDYIVSVENFLIGAAMLAENGLDNPKFTYVLIESEIEDIDENGNKTFKIIDKKFYRLTEEKSENSASSSNNFLQVYNDKNFFERIVSFFKGLFK</sequence>
<gene>
    <name evidence="1" type="ORF">CGC59_13845</name>
</gene>